<reference evidence="12 13" key="1">
    <citation type="submission" date="2011-08" db="EMBL/GenBank/DDBJ databases">
        <title>The Genome Sequence of Selenomonas noxia F0398.</title>
        <authorList>
            <consortium name="The Broad Institute Genome Sequencing Platform"/>
            <person name="Earl A."/>
            <person name="Ward D."/>
            <person name="Feldgarden M."/>
            <person name="Gevers D."/>
            <person name="Izard J."/>
            <person name="Ganesan A."/>
            <person name="Blanton J.M."/>
            <person name="Baranova O.V."/>
            <person name="Tanner A.C."/>
            <person name="Dewhirst F.E."/>
            <person name="Young S.K."/>
            <person name="Zeng Q."/>
            <person name="Gargeya S."/>
            <person name="Fitzgerald M."/>
            <person name="Haas B."/>
            <person name="Abouelleil A."/>
            <person name="Alvarado L."/>
            <person name="Arachchi H.M."/>
            <person name="Berlin A."/>
            <person name="Brown A."/>
            <person name="Chapman S.B."/>
            <person name="Chen Z."/>
            <person name="Dunbar C."/>
            <person name="Freedman E."/>
            <person name="Gearin G."/>
            <person name="Gellesch M."/>
            <person name="Goldberg J."/>
            <person name="Griggs A."/>
            <person name="Gujja S."/>
            <person name="Heiman D."/>
            <person name="Howarth C."/>
            <person name="Larson L."/>
            <person name="Lui A."/>
            <person name="MacDonald P.J.P."/>
            <person name="Montmayeur A."/>
            <person name="Murphy C."/>
            <person name="Neiman D."/>
            <person name="Pearson M."/>
            <person name="Priest M."/>
            <person name="Roberts A."/>
            <person name="Saif S."/>
            <person name="Shea T."/>
            <person name="Shenoy N."/>
            <person name="Sisk P."/>
            <person name="Stolte C."/>
            <person name="Sykes S."/>
            <person name="Wortman J."/>
            <person name="Nusbaum C."/>
            <person name="Birren B."/>
        </authorList>
    </citation>
    <scope>NUCLEOTIDE SEQUENCE [LARGE SCALE GENOMIC DNA]</scope>
    <source>
        <strain evidence="12 13">F0398</strain>
    </source>
</reference>
<keyword evidence="4" id="KW-0547">Nucleotide-binding</keyword>
<evidence type="ECO:0000256" key="5">
    <source>
        <dbReference type="ARBA" id="ARBA00022763"/>
    </source>
</evidence>
<dbReference type="EMBL" id="ADGH01000008">
    <property type="protein sequence ID" value="EHG24946.1"/>
    <property type="molecule type" value="Genomic_DNA"/>
</dbReference>
<protein>
    <recommendedName>
        <fullName evidence="3 9">DNA repair protein RecN</fullName>
    </recommendedName>
    <alternativeName>
        <fullName evidence="8 9">Recombination protein N</fullName>
    </alternativeName>
</protein>
<feature type="coiled-coil region" evidence="10">
    <location>
        <begin position="332"/>
        <end position="366"/>
    </location>
</feature>
<dbReference type="InterPro" id="IPR027417">
    <property type="entry name" value="P-loop_NTPase"/>
</dbReference>
<evidence type="ECO:0000256" key="4">
    <source>
        <dbReference type="ARBA" id="ARBA00022741"/>
    </source>
</evidence>
<sequence length="572" mass="63510">MLHSLRVWNFALLEEVAVEFGSGLNILTGETGAGKSILIDAIGAILGQRISSDMIRSGCDFFRVEAVFSVDERDEMPPLFEEQEIEYDDELIIIRKVSRIGKSSILVNGSHVTLSFLKKIAPYLIDIHGQNENLALLHEDTQRQLLEGGDRDLSACLAEYQTVYGVWKEKSRLRTERAEEIEGISERLDMLRWQEREIAEAELREGEDEELAAEIRRLSHSEKLAEHAAEAHDLLSEDSAEGIAVLSALARVTRALDEIARYDDGLSNVQTMVGEAYISLQEASYEVRDYLEGIDTDPARLDQVQARMDVIDRLKKKYGGSISTVLERMADIRGELAAVDNYDADMAKLEEDIAALYQRLRGLAAELTERRQKAGAALSAEIERELQELGMPKARFHILVSPEGKYTSCGADSLTMIFSANVGEEEKPIEKIASGGELSRIALAIKTVIAARDTSTASMIFDEIDTGIGGRTAQMVAERIAFVAHYKQVLCITHLPQIASMADTHLYISKCVKGEATVTQVECLSDEERVREIARMASGDDVTETALANAREMLGNAHKKKDVFQKKTKAKK</sequence>
<dbReference type="RefSeq" id="WP_006696306.1">
    <property type="nucleotide sequence ID" value="NZ_JH376858.1"/>
</dbReference>
<dbReference type="Pfam" id="PF02463">
    <property type="entry name" value="SMC_N"/>
    <property type="match status" value="1"/>
</dbReference>
<dbReference type="PANTHER" id="PTHR11059">
    <property type="entry name" value="DNA REPAIR PROTEIN RECN"/>
    <property type="match status" value="1"/>
</dbReference>
<keyword evidence="10" id="KW-0175">Coiled coil</keyword>
<comment type="caution">
    <text evidence="12">The sequence shown here is derived from an EMBL/GenBank/DDBJ whole genome shotgun (WGS) entry which is preliminary data.</text>
</comment>
<evidence type="ECO:0000256" key="6">
    <source>
        <dbReference type="ARBA" id="ARBA00022840"/>
    </source>
</evidence>
<dbReference type="CDD" id="cd03241">
    <property type="entry name" value="ABC_RecN"/>
    <property type="match status" value="2"/>
</dbReference>
<dbReference type="Gene3D" id="3.40.50.300">
    <property type="entry name" value="P-loop containing nucleotide triphosphate hydrolases"/>
    <property type="match status" value="2"/>
</dbReference>
<dbReference type="PIRSF" id="PIRSF003128">
    <property type="entry name" value="RecN"/>
    <property type="match status" value="1"/>
</dbReference>
<keyword evidence="5 9" id="KW-0227">DNA damage</keyword>
<evidence type="ECO:0000313" key="13">
    <source>
        <dbReference type="Proteomes" id="UP000003175"/>
    </source>
</evidence>
<evidence type="ECO:0000256" key="9">
    <source>
        <dbReference type="PIRNR" id="PIRNR003128"/>
    </source>
</evidence>
<evidence type="ECO:0000256" key="10">
    <source>
        <dbReference type="SAM" id="Coils"/>
    </source>
</evidence>
<feature type="domain" description="RecF/RecN/SMC N-terminal" evidence="11">
    <location>
        <begin position="2"/>
        <end position="510"/>
    </location>
</feature>
<gene>
    <name evidence="12" type="ORF">HMPREF9432_00976</name>
</gene>
<keyword evidence="6" id="KW-0067">ATP-binding</keyword>
<name>A0ABN0DQB1_9FIRM</name>
<evidence type="ECO:0000256" key="7">
    <source>
        <dbReference type="ARBA" id="ARBA00023204"/>
    </source>
</evidence>
<accession>A0ABN0DQB1</accession>
<evidence type="ECO:0000256" key="3">
    <source>
        <dbReference type="ARBA" id="ARBA00021315"/>
    </source>
</evidence>
<keyword evidence="7 9" id="KW-0234">DNA repair</keyword>
<evidence type="ECO:0000259" key="11">
    <source>
        <dbReference type="Pfam" id="PF02463"/>
    </source>
</evidence>
<dbReference type="PANTHER" id="PTHR11059:SF0">
    <property type="entry name" value="DNA REPAIR PROTEIN RECN"/>
    <property type="match status" value="1"/>
</dbReference>
<evidence type="ECO:0000313" key="12">
    <source>
        <dbReference type="EMBL" id="EHG24946.1"/>
    </source>
</evidence>
<proteinExistence type="inferred from homology"/>
<dbReference type="InterPro" id="IPR003395">
    <property type="entry name" value="RecF/RecN/SMC_N"/>
</dbReference>
<dbReference type="Proteomes" id="UP000003175">
    <property type="component" value="Unassembled WGS sequence"/>
</dbReference>
<evidence type="ECO:0000256" key="8">
    <source>
        <dbReference type="ARBA" id="ARBA00033408"/>
    </source>
</evidence>
<comment type="similarity">
    <text evidence="2 9">Belongs to the RecN family.</text>
</comment>
<dbReference type="NCBIfam" id="TIGR00634">
    <property type="entry name" value="recN"/>
    <property type="match status" value="1"/>
</dbReference>
<evidence type="ECO:0000256" key="2">
    <source>
        <dbReference type="ARBA" id="ARBA00009441"/>
    </source>
</evidence>
<dbReference type="SUPFAM" id="SSF52540">
    <property type="entry name" value="P-loop containing nucleoside triphosphate hydrolases"/>
    <property type="match status" value="1"/>
</dbReference>
<comment type="function">
    <text evidence="1 9">May be involved in recombinational repair of damaged DNA.</text>
</comment>
<dbReference type="InterPro" id="IPR004604">
    <property type="entry name" value="DNA_recomb/repair_RecN"/>
</dbReference>
<evidence type="ECO:0000256" key="1">
    <source>
        <dbReference type="ARBA" id="ARBA00003618"/>
    </source>
</evidence>
<keyword evidence="13" id="KW-1185">Reference proteome</keyword>
<dbReference type="NCBIfam" id="NF008121">
    <property type="entry name" value="PRK10869.1"/>
    <property type="match status" value="1"/>
</dbReference>
<organism evidence="12 13">
    <name type="scientific">Selenomonas noxia F0398</name>
    <dbReference type="NCBI Taxonomy" id="702437"/>
    <lineage>
        <taxon>Bacteria</taxon>
        <taxon>Bacillati</taxon>
        <taxon>Bacillota</taxon>
        <taxon>Negativicutes</taxon>
        <taxon>Selenomonadales</taxon>
        <taxon>Selenomonadaceae</taxon>
        <taxon>Selenomonas</taxon>
    </lineage>
</organism>